<name>A0ABN1GHW3_9ACTN</name>
<accession>A0ABN1GHW3</accession>
<evidence type="ECO:0000313" key="2">
    <source>
        <dbReference type="Proteomes" id="UP001500668"/>
    </source>
</evidence>
<proteinExistence type="predicted"/>
<gene>
    <name evidence="1" type="ORF">GCM10010394_47090</name>
</gene>
<dbReference type="Proteomes" id="UP001500668">
    <property type="component" value="Unassembled WGS sequence"/>
</dbReference>
<reference evidence="1 2" key="1">
    <citation type="journal article" date="2019" name="Int. J. Syst. Evol. Microbiol.">
        <title>The Global Catalogue of Microorganisms (GCM) 10K type strain sequencing project: providing services to taxonomists for standard genome sequencing and annotation.</title>
        <authorList>
            <consortium name="The Broad Institute Genomics Platform"/>
            <consortium name="The Broad Institute Genome Sequencing Center for Infectious Disease"/>
            <person name="Wu L."/>
            <person name="Ma J."/>
        </authorList>
    </citation>
    <scope>NUCLEOTIDE SEQUENCE [LARGE SCALE GENOMIC DNA]</scope>
    <source>
        <strain evidence="1 2">JCM 5067</strain>
    </source>
</reference>
<protein>
    <recommendedName>
        <fullName evidence="3">Immunity protein Imm1</fullName>
    </recommendedName>
</protein>
<organism evidence="1 2">
    <name type="scientific">Streptomyces crystallinus</name>
    <dbReference type="NCBI Taxonomy" id="68191"/>
    <lineage>
        <taxon>Bacteria</taxon>
        <taxon>Bacillati</taxon>
        <taxon>Actinomycetota</taxon>
        <taxon>Actinomycetes</taxon>
        <taxon>Kitasatosporales</taxon>
        <taxon>Streptomycetaceae</taxon>
        <taxon>Streptomyces</taxon>
    </lineage>
</organism>
<dbReference type="RefSeq" id="WP_344076289.1">
    <property type="nucleotide sequence ID" value="NZ_BAAACA010000034.1"/>
</dbReference>
<dbReference type="EMBL" id="BAAACA010000034">
    <property type="protein sequence ID" value="GAA0611866.1"/>
    <property type="molecule type" value="Genomic_DNA"/>
</dbReference>
<comment type="caution">
    <text evidence="1">The sequence shown here is derived from an EMBL/GenBank/DDBJ whole genome shotgun (WGS) entry which is preliminary data.</text>
</comment>
<sequence>MLVIESWVINDDSPVPVSSAVVPEALQSRIDSGQLETWLTSSSGRSVAVVTNTERAMVMLFEGEGDPGEHAVDLGAQGSSDGFVLSNGQDDEYPDEDTVPIVEAFRLVEHIVGTGCWPTDAHWAVDR</sequence>
<evidence type="ECO:0000313" key="1">
    <source>
        <dbReference type="EMBL" id="GAA0611866.1"/>
    </source>
</evidence>
<evidence type="ECO:0008006" key="3">
    <source>
        <dbReference type="Google" id="ProtNLM"/>
    </source>
</evidence>
<keyword evidence="2" id="KW-1185">Reference proteome</keyword>